<dbReference type="AlphaFoldDB" id="A0A9E7F9S0"/>
<sequence length="111" mass="12630">MSLTDGHKRGRICKSPIDKLNEGEQRGRAEPKPIKDQARRWVLQRTLLVISPRFYLWPTPSAPIPRPLRSTISAARKRGYPSFPSRAASLSFHDEVVGVEIFDLWHLGDTP</sequence>
<feature type="region of interest" description="Disordered" evidence="1">
    <location>
        <begin position="1"/>
        <end position="35"/>
    </location>
</feature>
<organism evidence="2 3">
    <name type="scientific">Musa troglodytarum</name>
    <name type="common">fe'i banana</name>
    <dbReference type="NCBI Taxonomy" id="320322"/>
    <lineage>
        <taxon>Eukaryota</taxon>
        <taxon>Viridiplantae</taxon>
        <taxon>Streptophyta</taxon>
        <taxon>Embryophyta</taxon>
        <taxon>Tracheophyta</taxon>
        <taxon>Spermatophyta</taxon>
        <taxon>Magnoliopsida</taxon>
        <taxon>Liliopsida</taxon>
        <taxon>Zingiberales</taxon>
        <taxon>Musaceae</taxon>
        <taxon>Musa</taxon>
    </lineage>
</organism>
<protein>
    <submittedName>
        <fullName evidence="2">Uncharacterized protein</fullName>
    </submittedName>
</protein>
<evidence type="ECO:0000256" key="1">
    <source>
        <dbReference type="SAM" id="MobiDB-lite"/>
    </source>
</evidence>
<evidence type="ECO:0000313" key="2">
    <source>
        <dbReference type="EMBL" id="URD92560.1"/>
    </source>
</evidence>
<gene>
    <name evidence="2" type="ORF">MUK42_00536</name>
</gene>
<name>A0A9E7F9S0_9LILI</name>
<feature type="compositionally biased region" description="Basic and acidic residues" evidence="1">
    <location>
        <begin position="16"/>
        <end position="35"/>
    </location>
</feature>
<accession>A0A9E7F9S0</accession>
<dbReference type="Proteomes" id="UP001055439">
    <property type="component" value="Chromosome 3"/>
</dbReference>
<dbReference type="EMBL" id="CP097505">
    <property type="protein sequence ID" value="URD92560.1"/>
    <property type="molecule type" value="Genomic_DNA"/>
</dbReference>
<evidence type="ECO:0000313" key="3">
    <source>
        <dbReference type="Proteomes" id="UP001055439"/>
    </source>
</evidence>
<reference evidence="2" key="1">
    <citation type="submission" date="2022-05" db="EMBL/GenBank/DDBJ databases">
        <title>The Musa troglodytarum L. genome provides insights into the mechanism of non-climacteric behaviour and enrichment of carotenoids.</title>
        <authorList>
            <person name="Wang J."/>
        </authorList>
    </citation>
    <scope>NUCLEOTIDE SEQUENCE</scope>
    <source>
        <tissue evidence="2">Leaf</tissue>
    </source>
</reference>
<keyword evidence="3" id="KW-1185">Reference proteome</keyword>
<proteinExistence type="predicted"/>